<reference evidence="2 3" key="1">
    <citation type="journal article" date="2023" name="Plants (Basel)">
        <title>Bridging the Gap: Combining Genomics and Transcriptomics Approaches to Understand Stylosanthes scabra, an Orphan Legume from the Brazilian Caatinga.</title>
        <authorList>
            <person name="Ferreira-Neto J.R.C."/>
            <person name="da Silva M.D."/>
            <person name="Binneck E."/>
            <person name="de Melo N.F."/>
            <person name="da Silva R.H."/>
            <person name="de Melo A.L.T.M."/>
            <person name="Pandolfi V."/>
            <person name="Bustamante F.O."/>
            <person name="Brasileiro-Vidal A.C."/>
            <person name="Benko-Iseppon A.M."/>
        </authorList>
    </citation>
    <scope>NUCLEOTIDE SEQUENCE [LARGE SCALE GENOMIC DNA]</scope>
    <source>
        <tissue evidence="2">Leaves</tissue>
    </source>
</reference>
<accession>A0ABU6TQU7</accession>
<name>A0ABU6TQU7_9FABA</name>
<evidence type="ECO:0000313" key="2">
    <source>
        <dbReference type="EMBL" id="MED6150521.1"/>
    </source>
</evidence>
<feature type="compositionally biased region" description="Basic and acidic residues" evidence="1">
    <location>
        <begin position="34"/>
        <end position="54"/>
    </location>
</feature>
<dbReference type="EMBL" id="JASCZI010091501">
    <property type="protein sequence ID" value="MED6150521.1"/>
    <property type="molecule type" value="Genomic_DNA"/>
</dbReference>
<dbReference type="Proteomes" id="UP001341840">
    <property type="component" value="Unassembled WGS sequence"/>
</dbReference>
<proteinExistence type="predicted"/>
<evidence type="ECO:0000313" key="3">
    <source>
        <dbReference type="Proteomes" id="UP001341840"/>
    </source>
</evidence>
<feature type="compositionally biased region" description="Basic and acidic residues" evidence="1">
    <location>
        <begin position="1"/>
        <end position="15"/>
    </location>
</feature>
<protein>
    <submittedName>
        <fullName evidence="2">Uncharacterized protein</fullName>
    </submittedName>
</protein>
<evidence type="ECO:0000256" key="1">
    <source>
        <dbReference type="SAM" id="MobiDB-lite"/>
    </source>
</evidence>
<organism evidence="2 3">
    <name type="scientific">Stylosanthes scabra</name>
    <dbReference type="NCBI Taxonomy" id="79078"/>
    <lineage>
        <taxon>Eukaryota</taxon>
        <taxon>Viridiplantae</taxon>
        <taxon>Streptophyta</taxon>
        <taxon>Embryophyta</taxon>
        <taxon>Tracheophyta</taxon>
        <taxon>Spermatophyta</taxon>
        <taxon>Magnoliopsida</taxon>
        <taxon>eudicotyledons</taxon>
        <taxon>Gunneridae</taxon>
        <taxon>Pentapetalae</taxon>
        <taxon>rosids</taxon>
        <taxon>fabids</taxon>
        <taxon>Fabales</taxon>
        <taxon>Fabaceae</taxon>
        <taxon>Papilionoideae</taxon>
        <taxon>50 kb inversion clade</taxon>
        <taxon>dalbergioids sensu lato</taxon>
        <taxon>Dalbergieae</taxon>
        <taxon>Pterocarpus clade</taxon>
        <taxon>Stylosanthes</taxon>
    </lineage>
</organism>
<keyword evidence="3" id="KW-1185">Reference proteome</keyword>
<sequence length="119" mass="13738">MREVEGREAEEKREAEGEEEEDVFAGEVVVLPVTKRETTNREGENENQRGRVRNEEEEDEKRNGQRRKKKAAPLRVIVTVSGASREPPKLPENRHCHQFSAFVFLLPPSLFFPFCLLSC</sequence>
<feature type="region of interest" description="Disordered" evidence="1">
    <location>
        <begin position="1"/>
        <end position="73"/>
    </location>
</feature>
<comment type="caution">
    <text evidence="2">The sequence shown here is derived from an EMBL/GenBank/DDBJ whole genome shotgun (WGS) entry which is preliminary data.</text>
</comment>
<gene>
    <name evidence="2" type="ORF">PIB30_073129</name>
</gene>